<evidence type="ECO:0000313" key="2">
    <source>
        <dbReference type="EMBL" id="KKS73024.1"/>
    </source>
</evidence>
<feature type="transmembrane region" description="Helical" evidence="1">
    <location>
        <begin position="30"/>
        <end position="47"/>
    </location>
</feature>
<proteinExistence type="predicted"/>
<keyword evidence="1" id="KW-1133">Transmembrane helix</keyword>
<keyword evidence="1" id="KW-0812">Transmembrane</keyword>
<evidence type="ECO:0000256" key="1">
    <source>
        <dbReference type="SAM" id="Phobius"/>
    </source>
</evidence>
<name>A0A0G1BIH0_9BACT</name>
<evidence type="ECO:0000313" key="3">
    <source>
        <dbReference type="Proteomes" id="UP000033867"/>
    </source>
</evidence>
<accession>A0A0G1BIH0</accession>
<protein>
    <recommendedName>
        <fullName evidence="4">Rod shape-determining protein MreD</fullName>
    </recommendedName>
</protein>
<feature type="transmembrane region" description="Helical" evidence="1">
    <location>
        <begin position="142"/>
        <end position="163"/>
    </location>
</feature>
<comment type="caution">
    <text evidence="2">The sequence shown here is derived from an EMBL/GenBank/DDBJ whole genome shotgun (WGS) entry which is preliminary data.</text>
</comment>
<feature type="transmembrane region" description="Helical" evidence="1">
    <location>
        <begin position="77"/>
        <end position="96"/>
    </location>
</feature>
<gene>
    <name evidence="2" type="ORF">UV42_C0002G0004</name>
</gene>
<feature type="transmembrane region" description="Helical" evidence="1">
    <location>
        <begin position="54"/>
        <end position="71"/>
    </location>
</feature>
<dbReference type="AlphaFoldDB" id="A0A0G1BIH0"/>
<keyword evidence="1" id="KW-0472">Membrane</keyword>
<dbReference type="EMBL" id="LCEK01000002">
    <property type="protein sequence ID" value="KKS73024.1"/>
    <property type="molecule type" value="Genomic_DNA"/>
</dbReference>
<feature type="transmembrane region" description="Helical" evidence="1">
    <location>
        <begin position="101"/>
        <end position="122"/>
    </location>
</feature>
<sequence>MKTFFHILQLCIFVLLLLMIQFGASYVLPFPWNALHVPTSITVIYLIMKEKRRIIWYMFGFLFLLELLVPSEIFGSLLIPGVLSAFIAYWCHRFFFTNRSLYTGILLTIIALLSFHVGQIVYQFFSHLLMLRIGYVPNVHVRLLLVEGGMTLGINIVILFFLLKRHVLFA</sequence>
<feature type="transmembrane region" description="Helical" evidence="1">
    <location>
        <begin position="7"/>
        <end position="24"/>
    </location>
</feature>
<reference evidence="2 3" key="1">
    <citation type="journal article" date="2015" name="Nature">
        <title>rRNA introns, odd ribosomes, and small enigmatic genomes across a large radiation of phyla.</title>
        <authorList>
            <person name="Brown C.T."/>
            <person name="Hug L.A."/>
            <person name="Thomas B.C."/>
            <person name="Sharon I."/>
            <person name="Castelle C.J."/>
            <person name="Singh A."/>
            <person name="Wilkins M.J."/>
            <person name="Williams K.H."/>
            <person name="Banfield J.F."/>
        </authorList>
    </citation>
    <scope>NUCLEOTIDE SEQUENCE [LARGE SCALE GENOMIC DNA]</scope>
</reference>
<dbReference type="Proteomes" id="UP000033867">
    <property type="component" value="Unassembled WGS sequence"/>
</dbReference>
<organism evidence="2 3">
    <name type="scientific">Candidatus Magasanikbacteria bacterium GW2011_GWE2_42_7</name>
    <dbReference type="NCBI Taxonomy" id="1619052"/>
    <lineage>
        <taxon>Bacteria</taxon>
        <taxon>Candidatus Magasanikiibacteriota</taxon>
    </lineage>
</organism>
<evidence type="ECO:0008006" key="4">
    <source>
        <dbReference type="Google" id="ProtNLM"/>
    </source>
</evidence>